<protein>
    <submittedName>
        <fullName evidence="1">Uncharacterized protein</fullName>
    </submittedName>
</protein>
<organism evidence="1">
    <name type="scientific">Pseudomonas aeruginosa</name>
    <dbReference type="NCBI Taxonomy" id="287"/>
    <lineage>
        <taxon>Bacteria</taxon>
        <taxon>Pseudomonadati</taxon>
        <taxon>Pseudomonadota</taxon>
        <taxon>Gammaproteobacteria</taxon>
        <taxon>Pseudomonadales</taxon>
        <taxon>Pseudomonadaceae</taxon>
        <taxon>Pseudomonas</taxon>
    </lineage>
</organism>
<reference evidence="1" key="1">
    <citation type="submission" date="2019-10" db="EMBL/GenBank/DDBJ databases">
        <title>Extensively Drug-Resistant Pseudomonas aeruginosa ST664 clone carrying KPC-2-encoding megaplasmid in a burn clinic.</title>
        <authorList>
            <person name="Li Z."/>
            <person name="Cai Z."/>
            <person name="Cai Z."/>
            <person name="Zhang Y."/>
            <person name="Fu T."/>
            <person name="Jin Y."/>
            <person name="Cheng Z."/>
            <person name="Jin S."/>
            <person name="Wu W."/>
            <person name="Yang L."/>
            <person name="Bai F."/>
        </authorList>
    </citation>
    <scope>NUCLEOTIDE SEQUENCE</scope>
    <source>
        <strain evidence="1">NK546</strain>
        <plasmid evidence="1">pNK546b</plasmid>
    </source>
</reference>
<geneLocation type="plasmid" evidence="1">
    <name>pNK546b</name>
</geneLocation>
<sequence length="63" mass="7449">MQLYLEGHNVHRGYAVSIQYADCEITAMPSVMGDAQIEPVRYYKNRRRADRVIVRFNRRFGTK</sequence>
<name>A0A6C0L3U6_PSEAI</name>
<dbReference type="RefSeq" id="WP_034053936.1">
    <property type="nucleotide sequence ID" value="NZ_BSAO01000026.1"/>
</dbReference>
<accession>A0A6C0L3U6</accession>
<proteinExistence type="predicted"/>
<evidence type="ECO:0000313" key="1">
    <source>
        <dbReference type="EMBL" id="QHU24462.1"/>
    </source>
</evidence>
<dbReference type="EMBL" id="MN583270">
    <property type="protein sequence ID" value="QHU24462.1"/>
    <property type="molecule type" value="Genomic_DNA"/>
</dbReference>
<dbReference type="AlphaFoldDB" id="A0A6C0L3U6"/>
<keyword evidence="1" id="KW-0614">Plasmid</keyword>